<organism evidence="1 2">
    <name type="scientific">Cohnella rhizosphaerae</name>
    <dbReference type="NCBI Taxonomy" id="1457232"/>
    <lineage>
        <taxon>Bacteria</taxon>
        <taxon>Bacillati</taxon>
        <taxon>Bacillota</taxon>
        <taxon>Bacilli</taxon>
        <taxon>Bacillales</taxon>
        <taxon>Paenibacillaceae</taxon>
        <taxon>Cohnella</taxon>
    </lineage>
</organism>
<dbReference type="Proteomes" id="UP001153404">
    <property type="component" value="Unassembled WGS sequence"/>
</dbReference>
<name>A0A9X4KSC2_9BACL</name>
<dbReference type="EMBL" id="JAPDIA010000003">
    <property type="protein sequence ID" value="MDG0810030.1"/>
    <property type="molecule type" value="Genomic_DNA"/>
</dbReference>
<keyword evidence="2" id="KW-1185">Reference proteome</keyword>
<evidence type="ECO:0000313" key="2">
    <source>
        <dbReference type="Proteomes" id="UP001153404"/>
    </source>
</evidence>
<sequence>MIGSGSALVGHEEWEVVVDGTLTDPQLNHPEGICSDGNGMLWCGGERGGNLCRRSGPASLQAGGVDGRVRPRDELRRQGGACTFAIPSIGPYSATPRRPES</sequence>
<evidence type="ECO:0008006" key="3">
    <source>
        <dbReference type="Google" id="ProtNLM"/>
    </source>
</evidence>
<comment type="caution">
    <text evidence="1">The sequence shown here is derived from an EMBL/GenBank/DDBJ whole genome shotgun (WGS) entry which is preliminary data.</text>
</comment>
<proteinExistence type="predicted"/>
<evidence type="ECO:0000313" key="1">
    <source>
        <dbReference type="EMBL" id="MDG0810030.1"/>
    </source>
</evidence>
<accession>A0A9X4KSC2</accession>
<reference evidence="1" key="1">
    <citation type="submission" date="2022-10" db="EMBL/GenBank/DDBJ databases">
        <title>Comparative genomic analysis of Cohnella hashimotonis sp. nov., isolated from the International Space Station.</title>
        <authorList>
            <person name="Simpson A."/>
            <person name="Venkateswaran K."/>
        </authorList>
    </citation>
    <scope>NUCLEOTIDE SEQUENCE</scope>
    <source>
        <strain evidence="1">DSM 28161</strain>
    </source>
</reference>
<dbReference type="AlphaFoldDB" id="A0A9X4KSC2"/>
<protein>
    <recommendedName>
        <fullName evidence="3">SMP-30/Gluconolactonase/LRE-like region domain-containing protein</fullName>
    </recommendedName>
</protein>
<gene>
    <name evidence="1" type="ORF">OMP40_12235</name>
</gene>